<dbReference type="InterPro" id="IPR038765">
    <property type="entry name" value="Papain-like_cys_pep_sf"/>
</dbReference>
<keyword evidence="10" id="KW-1185">Reference proteome</keyword>
<dbReference type="AlphaFoldDB" id="A0A914EPC3"/>
<dbReference type="PANTHER" id="PTHR12419:SF4">
    <property type="entry name" value="OTU DOMAIN-CONTAINING PROTEIN 5"/>
    <property type="match status" value="1"/>
</dbReference>
<feature type="compositionally biased region" description="Basic residues" evidence="8">
    <location>
        <begin position="1"/>
        <end position="11"/>
    </location>
</feature>
<dbReference type="InterPro" id="IPR050704">
    <property type="entry name" value="Peptidase_C85-like"/>
</dbReference>
<dbReference type="WBParaSite" id="ACRNAN_scaffold92.g24786.t1">
    <property type="protein sequence ID" value="ACRNAN_scaffold92.g24786.t1"/>
    <property type="gene ID" value="ACRNAN_scaffold92.g24786"/>
</dbReference>
<name>A0A914EPC3_9BILA</name>
<dbReference type="PROSITE" id="PS50802">
    <property type="entry name" value="OTU"/>
    <property type="match status" value="1"/>
</dbReference>
<evidence type="ECO:0000313" key="10">
    <source>
        <dbReference type="Proteomes" id="UP000887540"/>
    </source>
</evidence>
<dbReference type="EC" id="3.4.19.12" evidence="3"/>
<evidence type="ECO:0000256" key="3">
    <source>
        <dbReference type="ARBA" id="ARBA00012759"/>
    </source>
</evidence>
<evidence type="ECO:0000256" key="1">
    <source>
        <dbReference type="ARBA" id="ARBA00000707"/>
    </source>
</evidence>
<evidence type="ECO:0000256" key="4">
    <source>
        <dbReference type="ARBA" id="ARBA00022670"/>
    </source>
</evidence>
<feature type="compositionally biased region" description="Polar residues" evidence="8">
    <location>
        <begin position="392"/>
        <end position="403"/>
    </location>
</feature>
<evidence type="ECO:0000256" key="2">
    <source>
        <dbReference type="ARBA" id="ARBA00010407"/>
    </source>
</evidence>
<keyword evidence="6" id="KW-0378">Hydrolase</keyword>
<protein>
    <recommendedName>
        <fullName evidence="3">ubiquitinyl hydrolase 1</fullName>
        <ecNumber evidence="3">3.4.19.12</ecNumber>
    </recommendedName>
    <alternativeName>
        <fullName evidence="7">Deubiquitinating enzyme A</fullName>
    </alternativeName>
</protein>
<evidence type="ECO:0000256" key="6">
    <source>
        <dbReference type="ARBA" id="ARBA00022801"/>
    </source>
</evidence>
<dbReference type="GO" id="GO:0004843">
    <property type="term" value="F:cysteine-type deubiquitinase activity"/>
    <property type="evidence" value="ECO:0007669"/>
    <property type="project" value="UniProtKB-EC"/>
</dbReference>
<proteinExistence type="inferred from homology"/>
<dbReference type="Gene3D" id="3.90.70.80">
    <property type="match status" value="1"/>
</dbReference>
<evidence type="ECO:0000259" key="9">
    <source>
        <dbReference type="PROSITE" id="PS50802"/>
    </source>
</evidence>
<organism evidence="10 11">
    <name type="scientific">Acrobeloides nanus</name>
    <dbReference type="NCBI Taxonomy" id="290746"/>
    <lineage>
        <taxon>Eukaryota</taxon>
        <taxon>Metazoa</taxon>
        <taxon>Ecdysozoa</taxon>
        <taxon>Nematoda</taxon>
        <taxon>Chromadorea</taxon>
        <taxon>Rhabditida</taxon>
        <taxon>Tylenchina</taxon>
        <taxon>Cephalobomorpha</taxon>
        <taxon>Cephaloboidea</taxon>
        <taxon>Cephalobidae</taxon>
        <taxon>Acrobeloides</taxon>
    </lineage>
</organism>
<evidence type="ECO:0000313" key="11">
    <source>
        <dbReference type="WBParaSite" id="ACRNAN_scaffold92.g24786.t1"/>
    </source>
</evidence>
<feature type="compositionally biased region" description="Basic and acidic residues" evidence="8">
    <location>
        <begin position="494"/>
        <end position="504"/>
    </location>
</feature>
<dbReference type="GO" id="GO:0006508">
    <property type="term" value="P:proteolysis"/>
    <property type="evidence" value="ECO:0007669"/>
    <property type="project" value="UniProtKB-KW"/>
</dbReference>
<dbReference type="Proteomes" id="UP000887540">
    <property type="component" value="Unplaced"/>
</dbReference>
<dbReference type="Gene3D" id="3.30.200.90">
    <property type="match status" value="1"/>
</dbReference>
<evidence type="ECO:0000256" key="7">
    <source>
        <dbReference type="ARBA" id="ARBA00033460"/>
    </source>
</evidence>
<dbReference type="CDD" id="cd22752">
    <property type="entry name" value="OTU_OTUD5-like"/>
    <property type="match status" value="1"/>
</dbReference>
<dbReference type="FunFam" id="3.90.70.80:FF:000018">
    <property type="entry name" value="OTU domain-containing protein 5-B"/>
    <property type="match status" value="1"/>
</dbReference>
<evidence type="ECO:0000256" key="8">
    <source>
        <dbReference type="SAM" id="MobiDB-lite"/>
    </source>
</evidence>
<feature type="region of interest" description="Disordered" evidence="8">
    <location>
        <begin position="494"/>
        <end position="514"/>
    </location>
</feature>
<feature type="domain" description="OTU" evidence="9">
    <location>
        <begin position="161"/>
        <end position="285"/>
    </location>
</feature>
<dbReference type="GO" id="GO:0016579">
    <property type="term" value="P:protein deubiquitination"/>
    <property type="evidence" value="ECO:0007669"/>
    <property type="project" value="TreeGrafter"/>
</dbReference>
<keyword evidence="5" id="KW-0833">Ubl conjugation pathway</keyword>
<accession>A0A914EPC3</accession>
<dbReference type="GO" id="GO:0061578">
    <property type="term" value="F:K63-linked deubiquitinase activity"/>
    <property type="evidence" value="ECO:0007669"/>
    <property type="project" value="TreeGrafter"/>
</dbReference>
<dbReference type="SUPFAM" id="SSF54001">
    <property type="entry name" value="Cysteine proteinases"/>
    <property type="match status" value="1"/>
</dbReference>
<keyword evidence="4" id="KW-0645">Protease</keyword>
<dbReference type="PANTHER" id="PTHR12419">
    <property type="entry name" value="OTU DOMAIN CONTAINING PROTEIN"/>
    <property type="match status" value="1"/>
</dbReference>
<feature type="region of interest" description="Disordered" evidence="8">
    <location>
        <begin position="1"/>
        <end position="100"/>
    </location>
</feature>
<dbReference type="Pfam" id="PF02338">
    <property type="entry name" value="OTU"/>
    <property type="match status" value="1"/>
</dbReference>
<comment type="catalytic activity">
    <reaction evidence="1">
        <text>Thiol-dependent hydrolysis of ester, thioester, amide, peptide and isopeptide bonds formed by the C-terminal Gly of ubiquitin (a 76-residue protein attached to proteins as an intracellular targeting signal).</text>
        <dbReference type="EC" id="3.4.19.12"/>
    </reaction>
</comment>
<dbReference type="InterPro" id="IPR003323">
    <property type="entry name" value="OTU_dom"/>
</dbReference>
<evidence type="ECO:0000256" key="5">
    <source>
        <dbReference type="ARBA" id="ARBA00022786"/>
    </source>
</evidence>
<comment type="similarity">
    <text evidence="2">Belongs to the peptidase C85 family.</text>
</comment>
<sequence length="574" mass="63375">MTILPKSKKGHPKGDRYAGNRSHPSNTQAHGGMSPPSSTTAYPTSNSSGASNSKNYSKPPPPNLVMAGISPRSPGVDNNVSMLPSGSGAYHKKGKKYTGNQSPNPIHTGANMTQAPLPTNKVAIKKRPGEEANSDDEYGVGFRDDELEMRFAERIKKSRGLVVKEVKGDGACMFRAVADQIYGDEEMHDDVRRLCMDYIAQNRDHFSQFVTEDFEAYLRRKREPDAHGNHVELQAISEIYSRPIEIYEYSIGLFNYQAEANVGNENPPLRLSYHGTVHYNSEANVGNENPPLRLSYHGTVHYNSVVDPYSATIGVGLGLPEFKPCLAERNLLKEAMKASEAQHIEETMLKDKLAMTDWQRTEDDLSKQVAKESYLEFLHQMEAQGHQLPPLQVSQEEPPTTSSKSEKPKAFGLGTKRGASSPNIPCCSRDEQFRYHLPKMHKDDNTSCSMPNIGPTFGASLYTTSQTRPNPPSAINTTTSQVEKLANVQKMSEQKMPGEIKEPEDQPGPSNAASIGLYEELLASSSFAFDDWGADAEYDETAMLAQALALSQQEFFDALKQSPKPESSRGSKSY</sequence>
<feature type="compositionally biased region" description="Low complexity" evidence="8">
    <location>
        <begin position="34"/>
        <end position="57"/>
    </location>
</feature>
<reference evidence="11" key="1">
    <citation type="submission" date="2022-11" db="UniProtKB">
        <authorList>
            <consortium name="WormBaseParasite"/>
        </authorList>
    </citation>
    <scope>IDENTIFICATION</scope>
</reference>
<feature type="region of interest" description="Disordered" evidence="8">
    <location>
        <begin position="389"/>
        <end position="425"/>
    </location>
</feature>